<keyword evidence="9 13" id="KW-0030">Aminoacyl-tRNA synthetase</keyword>
<evidence type="ECO:0000256" key="9">
    <source>
        <dbReference type="ARBA" id="ARBA00023146"/>
    </source>
</evidence>
<keyword evidence="16" id="KW-1185">Reference proteome</keyword>
<dbReference type="EMBL" id="BMAV01015538">
    <property type="protein sequence ID" value="GFY65532.1"/>
    <property type="molecule type" value="Genomic_DNA"/>
</dbReference>
<dbReference type="InterPro" id="IPR014729">
    <property type="entry name" value="Rossmann-like_a/b/a_fold"/>
</dbReference>
<keyword evidence="7 13" id="KW-0067">ATP-binding</keyword>
<dbReference type="EC" id="6.1.1.2" evidence="4"/>
<dbReference type="Proteomes" id="UP000886998">
    <property type="component" value="Unassembled WGS sequence"/>
</dbReference>
<dbReference type="Gene3D" id="1.10.240.10">
    <property type="entry name" value="Tyrosyl-Transfer RNA Synthetase"/>
    <property type="match status" value="1"/>
</dbReference>
<evidence type="ECO:0000256" key="14">
    <source>
        <dbReference type="SAM" id="MobiDB-lite"/>
    </source>
</evidence>
<dbReference type="SUPFAM" id="SSF58014">
    <property type="entry name" value="Coiled-coil domain of nucleotide exchange factor GrpE"/>
    <property type="match status" value="1"/>
</dbReference>
<evidence type="ECO:0000256" key="11">
    <source>
        <dbReference type="ARBA" id="ARBA00030268"/>
    </source>
</evidence>
<dbReference type="GO" id="GO:0006436">
    <property type="term" value="P:tryptophanyl-tRNA aminoacylation"/>
    <property type="evidence" value="ECO:0007669"/>
    <property type="project" value="InterPro"/>
</dbReference>
<evidence type="ECO:0000256" key="2">
    <source>
        <dbReference type="ARBA" id="ARBA00005594"/>
    </source>
</evidence>
<dbReference type="NCBIfam" id="TIGR00233">
    <property type="entry name" value="trpS"/>
    <property type="match status" value="1"/>
</dbReference>
<dbReference type="Pfam" id="PF00579">
    <property type="entry name" value="tRNA-synt_1b"/>
    <property type="match status" value="1"/>
</dbReference>
<dbReference type="GO" id="GO:0042803">
    <property type="term" value="F:protein homodimerization activity"/>
    <property type="evidence" value="ECO:0007669"/>
    <property type="project" value="InterPro"/>
</dbReference>
<dbReference type="GO" id="GO:0005524">
    <property type="term" value="F:ATP binding"/>
    <property type="evidence" value="ECO:0007669"/>
    <property type="project" value="UniProtKB-KW"/>
</dbReference>
<feature type="region of interest" description="Disordered" evidence="14">
    <location>
        <begin position="1"/>
        <end position="32"/>
    </location>
</feature>
<dbReference type="InterPro" id="IPR000740">
    <property type="entry name" value="GrpE"/>
</dbReference>
<evidence type="ECO:0000313" key="16">
    <source>
        <dbReference type="Proteomes" id="UP000886998"/>
    </source>
</evidence>
<evidence type="ECO:0000256" key="13">
    <source>
        <dbReference type="RuleBase" id="RU363036"/>
    </source>
</evidence>
<dbReference type="AlphaFoldDB" id="A0A8X6Y4V0"/>
<organism evidence="15 16">
    <name type="scientific">Trichonephila inaurata madagascariensis</name>
    <dbReference type="NCBI Taxonomy" id="2747483"/>
    <lineage>
        <taxon>Eukaryota</taxon>
        <taxon>Metazoa</taxon>
        <taxon>Ecdysozoa</taxon>
        <taxon>Arthropoda</taxon>
        <taxon>Chelicerata</taxon>
        <taxon>Arachnida</taxon>
        <taxon>Araneae</taxon>
        <taxon>Araneomorphae</taxon>
        <taxon>Entelegynae</taxon>
        <taxon>Araneoidea</taxon>
        <taxon>Nephilidae</taxon>
        <taxon>Trichonephila</taxon>
        <taxon>Trichonephila inaurata</taxon>
    </lineage>
</organism>
<keyword evidence="5 13" id="KW-0436">Ligase</keyword>
<dbReference type="FunFam" id="1.10.240.10:FF:000002">
    <property type="entry name" value="Tryptophan--tRNA ligase"/>
    <property type="match status" value="1"/>
</dbReference>
<proteinExistence type="inferred from homology"/>
<reference evidence="15" key="1">
    <citation type="submission" date="2020-08" db="EMBL/GenBank/DDBJ databases">
        <title>Multicomponent nature underlies the extraordinary mechanical properties of spider dragline silk.</title>
        <authorList>
            <person name="Kono N."/>
            <person name="Nakamura H."/>
            <person name="Mori M."/>
            <person name="Yoshida Y."/>
            <person name="Ohtoshi R."/>
            <person name="Malay A.D."/>
            <person name="Moran D.A.P."/>
            <person name="Tomita M."/>
            <person name="Numata K."/>
            <person name="Arakawa K."/>
        </authorList>
    </citation>
    <scope>NUCLEOTIDE SEQUENCE</scope>
</reference>
<gene>
    <name evidence="15" type="primary">trpS</name>
    <name evidence="15" type="ORF">TNIN_40301</name>
</gene>
<dbReference type="Gene3D" id="2.30.22.10">
    <property type="entry name" value="Head domain of nucleotide exchange factor GrpE"/>
    <property type="match status" value="1"/>
</dbReference>
<dbReference type="InterPro" id="IPR002305">
    <property type="entry name" value="aa-tRNA-synth_Ic"/>
</dbReference>
<comment type="catalytic activity">
    <reaction evidence="12">
        <text>tRNA(Trp) + L-tryptophan + ATP = L-tryptophyl-tRNA(Trp) + AMP + diphosphate + H(+)</text>
        <dbReference type="Rhea" id="RHEA:24080"/>
        <dbReference type="Rhea" id="RHEA-COMP:9671"/>
        <dbReference type="Rhea" id="RHEA-COMP:9705"/>
        <dbReference type="ChEBI" id="CHEBI:15378"/>
        <dbReference type="ChEBI" id="CHEBI:30616"/>
        <dbReference type="ChEBI" id="CHEBI:33019"/>
        <dbReference type="ChEBI" id="CHEBI:57912"/>
        <dbReference type="ChEBI" id="CHEBI:78442"/>
        <dbReference type="ChEBI" id="CHEBI:78535"/>
        <dbReference type="ChEBI" id="CHEBI:456215"/>
        <dbReference type="EC" id="6.1.1.2"/>
    </reaction>
</comment>
<dbReference type="HAMAP" id="MF_01151">
    <property type="entry name" value="GrpE"/>
    <property type="match status" value="1"/>
</dbReference>
<dbReference type="GO" id="GO:0005739">
    <property type="term" value="C:mitochondrion"/>
    <property type="evidence" value="ECO:0007669"/>
    <property type="project" value="UniProtKB-SubCell"/>
</dbReference>
<evidence type="ECO:0000313" key="15">
    <source>
        <dbReference type="EMBL" id="GFY65532.1"/>
    </source>
</evidence>
<dbReference type="SUPFAM" id="SSF51064">
    <property type="entry name" value="Head domain of nucleotide exchange factor GrpE"/>
    <property type="match status" value="1"/>
</dbReference>
<dbReference type="InterPro" id="IPR050203">
    <property type="entry name" value="Trp-tRNA_synthetase"/>
</dbReference>
<comment type="caution">
    <text evidence="15">The sequence shown here is derived from an EMBL/GenBank/DDBJ whole genome shotgun (WGS) entry which is preliminary data.</text>
</comment>
<keyword evidence="10" id="KW-0143">Chaperone</keyword>
<dbReference type="Gene3D" id="3.90.20.20">
    <property type="match status" value="1"/>
</dbReference>
<accession>A0A8X6Y4V0</accession>
<name>A0A8X6Y4V0_9ARAC</name>
<protein>
    <recommendedName>
        <fullName evidence="4">tryptophan--tRNA ligase</fullName>
        <ecNumber evidence="4">6.1.1.2</ecNumber>
    </recommendedName>
    <alternativeName>
        <fullName evidence="11">Tryptophanyl-tRNA synthetase</fullName>
    </alternativeName>
</protein>
<evidence type="ECO:0000256" key="5">
    <source>
        <dbReference type="ARBA" id="ARBA00022598"/>
    </source>
</evidence>
<evidence type="ECO:0000256" key="12">
    <source>
        <dbReference type="ARBA" id="ARBA00049929"/>
    </source>
</evidence>
<dbReference type="GO" id="GO:0000774">
    <property type="term" value="F:adenyl-nucleotide exchange factor activity"/>
    <property type="evidence" value="ECO:0007669"/>
    <property type="project" value="InterPro"/>
</dbReference>
<dbReference type="GO" id="GO:0051087">
    <property type="term" value="F:protein-folding chaperone binding"/>
    <property type="evidence" value="ECO:0007669"/>
    <property type="project" value="InterPro"/>
</dbReference>
<dbReference type="GO" id="GO:0006457">
    <property type="term" value="P:protein folding"/>
    <property type="evidence" value="ECO:0007669"/>
    <property type="project" value="InterPro"/>
</dbReference>
<dbReference type="HAMAP" id="MF_00140_B">
    <property type="entry name" value="Trp_tRNA_synth_B"/>
    <property type="match status" value="1"/>
</dbReference>
<dbReference type="SUPFAM" id="SSF52374">
    <property type="entry name" value="Nucleotidylyl transferase"/>
    <property type="match status" value="1"/>
</dbReference>
<evidence type="ECO:0000256" key="6">
    <source>
        <dbReference type="ARBA" id="ARBA00022741"/>
    </source>
</evidence>
<comment type="similarity">
    <text evidence="3">Belongs to the GrpE family.</text>
</comment>
<dbReference type="Pfam" id="PF01025">
    <property type="entry name" value="GrpE"/>
    <property type="match status" value="1"/>
</dbReference>
<evidence type="ECO:0000256" key="10">
    <source>
        <dbReference type="ARBA" id="ARBA00023186"/>
    </source>
</evidence>
<dbReference type="PROSITE" id="PS00178">
    <property type="entry name" value="AA_TRNA_LIGASE_I"/>
    <property type="match status" value="1"/>
</dbReference>
<dbReference type="InterPro" id="IPR013805">
    <property type="entry name" value="GrpE_CC"/>
</dbReference>
<dbReference type="OrthoDB" id="15808at2759"/>
<dbReference type="PRINTS" id="PR01039">
    <property type="entry name" value="TRNASYNTHTRP"/>
</dbReference>
<evidence type="ECO:0000256" key="7">
    <source>
        <dbReference type="ARBA" id="ARBA00022840"/>
    </source>
</evidence>
<dbReference type="GO" id="GO:0004830">
    <property type="term" value="F:tryptophan-tRNA ligase activity"/>
    <property type="evidence" value="ECO:0007669"/>
    <property type="project" value="UniProtKB-EC"/>
</dbReference>
<dbReference type="InterPro" id="IPR009012">
    <property type="entry name" value="GrpE_head"/>
</dbReference>
<dbReference type="CDD" id="cd00446">
    <property type="entry name" value="GrpE"/>
    <property type="match status" value="1"/>
</dbReference>
<dbReference type="PANTHER" id="PTHR43766">
    <property type="entry name" value="TRYPTOPHAN--TRNA LIGASE, MITOCHONDRIAL"/>
    <property type="match status" value="1"/>
</dbReference>
<sequence>MSDSSKEKKKKFADMVSRQKGDDQQNKQTDDLNEDLNTLKERAVQLEDHLRRAVADNENVKRIMQKQISDASDYAVTKLARDMIDSCDNLKRVMEILKDGDPVHEGIKVAYQKIINDLKKHGIEEVDPLGELFDSNLHQAVVEREDNEKEPGTIVEVLQTGYTIKNRLLRIQPSGVLHLGNYLGAIKQWIDLQDKYKSLFCIVDLHAITANKLPASELKSNIFKTAAAYIACGIDPEKSIIFNQSTVSGHAELGWLLGCYTPIGWLSRMTQFKDKAGSDKQKASLGLYSYPVLMAADILLYQTKYVPVGDDQKQHLELARDIASAFNNHYKLDHFIVPEILTLDCTSRIMSLRDGTSKMSKSDPSEYSCINLDDTDDLIVKKIEKAKTDSILGFATLECRPEISNLINIYSVLSNLNVEKVCEEVNKHDMKHFKKELADLIISVISPIRERMNDLLKDQFHLHEILKKGTKKAAEIATHNIKEIKDIIGFAQ</sequence>
<dbReference type="InterPro" id="IPR002306">
    <property type="entry name" value="Trp-tRNA-ligase"/>
</dbReference>
<evidence type="ECO:0000256" key="1">
    <source>
        <dbReference type="ARBA" id="ARBA00004173"/>
    </source>
</evidence>
<keyword evidence="8 13" id="KW-0648">Protein biosynthesis</keyword>
<evidence type="ECO:0000256" key="8">
    <source>
        <dbReference type="ARBA" id="ARBA00022917"/>
    </source>
</evidence>
<dbReference type="Gene3D" id="3.40.50.620">
    <property type="entry name" value="HUPs"/>
    <property type="match status" value="1"/>
</dbReference>
<dbReference type="InterPro" id="IPR024109">
    <property type="entry name" value="Trp-tRNA-ligase_bac-type"/>
</dbReference>
<evidence type="ECO:0000256" key="3">
    <source>
        <dbReference type="ARBA" id="ARBA00009054"/>
    </source>
</evidence>
<evidence type="ECO:0000256" key="4">
    <source>
        <dbReference type="ARBA" id="ARBA00013161"/>
    </source>
</evidence>
<dbReference type="CDD" id="cd00806">
    <property type="entry name" value="TrpRS_core"/>
    <property type="match status" value="1"/>
</dbReference>
<dbReference type="PANTHER" id="PTHR43766:SF1">
    <property type="entry name" value="TRYPTOPHAN--TRNA LIGASE, MITOCHONDRIAL"/>
    <property type="match status" value="1"/>
</dbReference>
<comment type="similarity">
    <text evidence="2 13">Belongs to the class-I aminoacyl-tRNA synthetase family.</text>
</comment>
<feature type="compositionally biased region" description="Basic and acidic residues" evidence="14">
    <location>
        <begin position="17"/>
        <end position="30"/>
    </location>
</feature>
<comment type="subcellular location">
    <subcellularLocation>
        <location evidence="1">Mitochondrion</location>
    </subcellularLocation>
</comment>
<dbReference type="InterPro" id="IPR001412">
    <property type="entry name" value="aa-tRNA-synth_I_CS"/>
</dbReference>
<keyword evidence="6 13" id="KW-0547">Nucleotide-binding</keyword>